<dbReference type="InterPro" id="IPR002402">
    <property type="entry name" value="Cyt_P450_E_grp-II"/>
</dbReference>
<dbReference type="GO" id="GO:0020037">
    <property type="term" value="F:heme binding"/>
    <property type="evidence" value="ECO:0007669"/>
    <property type="project" value="InterPro"/>
</dbReference>
<evidence type="ECO:0000313" key="11">
    <source>
        <dbReference type="EMBL" id="KAF2121809.1"/>
    </source>
</evidence>
<dbReference type="GO" id="GO:0016712">
    <property type="term" value="F:oxidoreductase activity, acting on paired donors, with incorporation or reduction of molecular oxygen, reduced flavin or flavoprotein as one donor, and incorporation of one atom of oxygen"/>
    <property type="evidence" value="ECO:0007669"/>
    <property type="project" value="InterPro"/>
</dbReference>
<protein>
    <submittedName>
        <fullName evidence="11">Cytochrome P450 52A12</fullName>
    </submittedName>
</protein>
<dbReference type="PROSITE" id="PS00086">
    <property type="entry name" value="CYTOCHROME_P450"/>
    <property type="match status" value="1"/>
</dbReference>
<feature type="binding site" description="axial binding residue" evidence="8">
    <location>
        <position position="469"/>
    </location>
    <ligand>
        <name>heme</name>
        <dbReference type="ChEBI" id="CHEBI:30413"/>
    </ligand>
    <ligandPart>
        <name>Fe</name>
        <dbReference type="ChEBI" id="CHEBI:18248"/>
    </ligandPart>
</feature>
<dbReference type="InterPro" id="IPR017972">
    <property type="entry name" value="Cyt_P450_CS"/>
</dbReference>
<evidence type="ECO:0000313" key="12">
    <source>
        <dbReference type="Proteomes" id="UP000799770"/>
    </source>
</evidence>
<dbReference type="InterPro" id="IPR001128">
    <property type="entry name" value="Cyt_P450"/>
</dbReference>
<dbReference type="CDD" id="cd11063">
    <property type="entry name" value="CYP52"/>
    <property type="match status" value="1"/>
</dbReference>
<evidence type="ECO:0000256" key="8">
    <source>
        <dbReference type="PIRSR" id="PIRSR602402-1"/>
    </source>
</evidence>
<dbReference type="InterPro" id="IPR002974">
    <property type="entry name" value="Cyt_P450_E_CYP52_ascomycetes"/>
</dbReference>
<gene>
    <name evidence="11" type="ORF">BDV96DRAFT_483113</name>
</gene>
<evidence type="ECO:0000256" key="5">
    <source>
        <dbReference type="ARBA" id="ARBA00023002"/>
    </source>
</evidence>
<dbReference type="Proteomes" id="UP000799770">
    <property type="component" value="Unassembled WGS sequence"/>
</dbReference>
<dbReference type="EMBL" id="ML977311">
    <property type="protein sequence ID" value="KAF2121809.1"/>
    <property type="molecule type" value="Genomic_DNA"/>
</dbReference>
<dbReference type="Gene3D" id="1.10.630.10">
    <property type="entry name" value="Cytochrome P450"/>
    <property type="match status" value="1"/>
</dbReference>
<dbReference type="PANTHER" id="PTHR24287:SF1">
    <property type="entry name" value="P450, PUTATIVE (EUROFUNG)-RELATED"/>
    <property type="match status" value="1"/>
</dbReference>
<comment type="similarity">
    <text evidence="2 9">Belongs to the cytochrome P450 family.</text>
</comment>
<evidence type="ECO:0000256" key="3">
    <source>
        <dbReference type="ARBA" id="ARBA00022617"/>
    </source>
</evidence>
<keyword evidence="10" id="KW-1133">Transmembrane helix</keyword>
<dbReference type="InterPro" id="IPR036396">
    <property type="entry name" value="Cyt_P450_sf"/>
</dbReference>
<evidence type="ECO:0000256" key="6">
    <source>
        <dbReference type="ARBA" id="ARBA00023004"/>
    </source>
</evidence>
<keyword evidence="10" id="KW-0472">Membrane</keyword>
<dbReference type="PRINTS" id="PR00385">
    <property type="entry name" value="P450"/>
</dbReference>
<dbReference type="Pfam" id="PF00067">
    <property type="entry name" value="p450"/>
    <property type="match status" value="1"/>
</dbReference>
<dbReference type="AlphaFoldDB" id="A0A6A5ZQR9"/>
<dbReference type="SUPFAM" id="SSF48264">
    <property type="entry name" value="Cytochrome P450"/>
    <property type="match status" value="1"/>
</dbReference>
<evidence type="ECO:0000256" key="10">
    <source>
        <dbReference type="SAM" id="Phobius"/>
    </source>
</evidence>
<keyword evidence="3 8" id="KW-0349">Heme</keyword>
<keyword evidence="5 9" id="KW-0560">Oxidoreductase</keyword>
<evidence type="ECO:0000256" key="1">
    <source>
        <dbReference type="ARBA" id="ARBA00001971"/>
    </source>
</evidence>
<evidence type="ECO:0000256" key="7">
    <source>
        <dbReference type="ARBA" id="ARBA00023033"/>
    </source>
</evidence>
<dbReference type="PRINTS" id="PR01239">
    <property type="entry name" value="EP450IICYP52"/>
</dbReference>
<keyword evidence="7 9" id="KW-0503">Monooxygenase</keyword>
<evidence type="ECO:0000256" key="2">
    <source>
        <dbReference type="ARBA" id="ARBA00010617"/>
    </source>
</evidence>
<evidence type="ECO:0000256" key="4">
    <source>
        <dbReference type="ARBA" id="ARBA00022723"/>
    </source>
</evidence>
<evidence type="ECO:0000256" key="9">
    <source>
        <dbReference type="RuleBase" id="RU000461"/>
    </source>
</evidence>
<dbReference type="GO" id="GO:0005506">
    <property type="term" value="F:iron ion binding"/>
    <property type="evidence" value="ECO:0007669"/>
    <property type="project" value="InterPro"/>
</dbReference>
<comment type="cofactor">
    <cofactor evidence="1 8">
        <name>heme</name>
        <dbReference type="ChEBI" id="CHEBI:30413"/>
    </cofactor>
</comment>
<dbReference type="InterPro" id="IPR047146">
    <property type="entry name" value="Cyt_P450_E_CYP52_fungi"/>
</dbReference>
<keyword evidence="10" id="KW-0812">Transmembrane</keyword>
<keyword evidence="4 8" id="KW-0479">Metal-binding</keyword>
<reference evidence="11" key="1">
    <citation type="journal article" date="2020" name="Stud. Mycol.">
        <title>101 Dothideomycetes genomes: a test case for predicting lifestyles and emergence of pathogens.</title>
        <authorList>
            <person name="Haridas S."/>
            <person name="Albert R."/>
            <person name="Binder M."/>
            <person name="Bloem J."/>
            <person name="Labutti K."/>
            <person name="Salamov A."/>
            <person name="Andreopoulos B."/>
            <person name="Baker S."/>
            <person name="Barry K."/>
            <person name="Bills G."/>
            <person name="Bluhm B."/>
            <person name="Cannon C."/>
            <person name="Castanera R."/>
            <person name="Culley D."/>
            <person name="Daum C."/>
            <person name="Ezra D."/>
            <person name="Gonzalez J."/>
            <person name="Henrissat B."/>
            <person name="Kuo A."/>
            <person name="Liang C."/>
            <person name="Lipzen A."/>
            <person name="Lutzoni F."/>
            <person name="Magnuson J."/>
            <person name="Mondo S."/>
            <person name="Nolan M."/>
            <person name="Ohm R."/>
            <person name="Pangilinan J."/>
            <person name="Park H.-J."/>
            <person name="Ramirez L."/>
            <person name="Alfaro M."/>
            <person name="Sun H."/>
            <person name="Tritt A."/>
            <person name="Yoshinaga Y."/>
            <person name="Zwiers L.-H."/>
            <person name="Turgeon B."/>
            <person name="Goodwin S."/>
            <person name="Spatafora J."/>
            <person name="Crous P."/>
            <person name="Grigoriev I."/>
        </authorList>
    </citation>
    <scope>NUCLEOTIDE SEQUENCE</scope>
    <source>
        <strain evidence="11">CBS 627.86</strain>
    </source>
</reference>
<name>A0A6A5ZQR9_9PLEO</name>
<accession>A0A6A5ZQR9</accession>
<dbReference type="OrthoDB" id="1470350at2759"/>
<sequence>MHNSVLLGLWALGAYTIYFITSAVLNEQRHRRRERQLGCKRPALIKSWDGIGIENIQKLLKSDKECRMPQYLKERTEEVSEREGKRLSTFYQNLLGSGAIFTVDPKNIQTVLATQFKDFGLGEVRNKNFYPLLGWGIFSTDGKQWEHSRALLRPQFAREQVSDLELEEKHVQDMMRALETKADGWTDVVDIQKLFFRLTLDAATEFLFGESVDSQLAALPGYVSNRAPMEVSETEFAFCFDKAQAQIARAARFGDGYWMVHNSEFKKHCERCHIFIDHYVRLALSKKAKGAEKGQRYIFLDALVAETQDPIELRTHLISILLAGRDTTASLLGFVFMFFDKHPEVYSRLRKIILEEFGTYENPREITFSKLKACNYLQWILNETLRLYPVVPLDGRRALVDTTLPTGGGPDGTSPVYVRKGEQVDYSVYVMHRRKDLWGEDADDFRPERWDGRRSGWEYLPFNGGPRICIGQQFALTEAGYVITRLLQRFEVMEGVGNTWLPKEKGGHGYVRNWVTLTGCPADGVNARFKEAKA</sequence>
<dbReference type="PANTHER" id="PTHR24287">
    <property type="entry name" value="P450, PUTATIVE (EUROFUNG)-RELATED"/>
    <property type="match status" value="1"/>
</dbReference>
<proteinExistence type="inferred from homology"/>
<feature type="transmembrane region" description="Helical" evidence="10">
    <location>
        <begin position="6"/>
        <end position="25"/>
    </location>
</feature>
<keyword evidence="12" id="KW-1185">Reference proteome</keyword>
<dbReference type="PRINTS" id="PR00464">
    <property type="entry name" value="EP450II"/>
</dbReference>
<organism evidence="11 12">
    <name type="scientific">Lophiotrema nucula</name>
    <dbReference type="NCBI Taxonomy" id="690887"/>
    <lineage>
        <taxon>Eukaryota</taxon>
        <taxon>Fungi</taxon>
        <taxon>Dikarya</taxon>
        <taxon>Ascomycota</taxon>
        <taxon>Pezizomycotina</taxon>
        <taxon>Dothideomycetes</taxon>
        <taxon>Pleosporomycetidae</taxon>
        <taxon>Pleosporales</taxon>
        <taxon>Lophiotremataceae</taxon>
        <taxon>Lophiotrema</taxon>
    </lineage>
</organism>
<keyword evidence="6 8" id="KW-0408">Iron</keyword>